<dbReference type="RefSeq" id="WP_004716568.1">
    <property type="nucleotide sequence ID" value="NZ_JAESHO010000001.1"/>
</dbReference>
<dbReference type="AlphaFoldDB" id="A0ABD5D8U6"/>
<dbReference type="EMBL" id="VMBB01000021">
    <property type="protein sequence ID" value="MDR8261611.1"/>
    <property type="molecule type" value="Genomic_DNA"/>
</dbReference>
<name>A0ABD5D8U6_ACIBA</name>
<sequence length="125" mass="14022">MATQRQLIHYADHPFWSGQLYIPFLQKALGVNRIEDTLQFNYHGMNYSINLNQKGSLHADGSLLVAIARKPKFRTIRKPIGLPSHTSIYFMTHQGKSLSARDVDSWSSYQGTPTAMMAAFHAAAA</sequence>
<accession>A0ABD5D8U6</accession>
<organism evidence="1">
    <name type="scientific">Acinetobacter baumannii</name>
    <dbReference type="NCBI Taxonomy" id="470"/>
    <lineage>
        <taxon>Bacteria</taxon>
        <taxon>Pseudomonadati</taxon>
        <taxon>Pseudomonadota</taxon>
        <taxon>Gammaproteobacteria</taxon>
        <taxon>Moraxellales</taxon>
        <taxon>Moraxellaceae</taxon>
        <taxon>Acinetobacter</taxon>
        <taxon>Acinetobacter calcoaceticus/baumannii complex</taxon>
    </lineage>
</organism>
<evidence type="ECO:0000313" key="1">
    <source>
        <dbReference type="EMBL" id="MDR8261611.1"/>
    </source>
</evidence>
<gene>
    <name evidence="1" type="ORF">FPK87_14230</name>
</gene>
<reference evidence="1" key="1">
    <citation type="submission" date="2019-07" db="EMBL/GenBank/DDBJ databases">
        <title>Biological characteristics of mucoid Acinetobacter baumannii from a general hospital in China.</title>
        <authorList>
            <person name="Hua X."/>
            <person name="Yu Y."/>
        </authorList>
    </citation>
    <scope>NUCLEOTIDE SEQUENCE [LARGE SCALE GENOMIC DNA]</scope>
    <source>
        <strain evidence="1">N41</strain>
    </source>
</reference>
<proteinExistence type="predicted"/>
<comment type="caution">
    <text evidence="1">The sequence shown here is derived from an EMBL/GenBank/DDBJ whole genome shotgun (WGS) entry which is preliminary data.</text>
</comment>
<protein>
    <submittedName>
        <fullName evidence="1">Uncharacterized protein</fullName>
    </submittedName>
</protein>